<evidence type="ECO:0000313" key="4">
    <source>
        <dbReference type="Proteomes" id="UP000772434"/>
    </source>
</evidence>
<comment type="caution">
    <text evidence="3">The sequence shown here is derived from an EMBL/GenBank/DDBJ whole genome shotgun (WGS) entry which is preliminary data.</text>
</comment>
<feature type="transmembrane region" description="Helical" evidence="1">
    <location>
        <begin position="60"/>
        <end position="78"/>
    </location>
</feature>
<sequence>MTVFLTPEEVAKYLVDRNLTSYFALSGAVLFLYDWMLMLPVELDVVWSEKLRPLNVLYIIQRYMPFVDTVGILLPVFFAKPMEPHTCRVLYSTSAWMFIGGVALTEIILMMRTWALWGKDTKLTVGLTIFFLGCWVPDLYIMHLFLKSQTYIPSPLPQIGCVILLGGEPILYVGWVILMIYEAVILTLMLIPGVALFRSGKWSALTTVVYRDGIFYYLFLFGLSVVNLVAVLVLPHVLQNLFFPYQRVMHTILTSRVVLHMRSQSRKPATLSALVVHAR</sequence>
<feature type="domain" description="DUF6533" evidence="2">
    <location>
        <begin position="22"/>
        <end position="67"/>
    </location>
</feature>
<feature type="transmembrane region" description="Helical" evidence="1">
    <location>
        <begin position="20"/>
        <end position="39"/>
    </location>
</feature>
<evidence type="ECO:0000313" key="3">
    <source>
        <dbReference type="EMBL" id="KAF9070573.1"/>
    </source>
</evidence>
<dbReference type="InterPro" id="IPR045340">
    <property type="entry name" value="DUF6533"/>
</dbReference>
<dbReference type="AlphaFoldDB" id="A0A9P5PWJ8"/>
<evidence type="ECO:0000256" key="1">
    <source>
        <dbReference type="SAM" id="Phobius"/>
    </source>
</evidence>
<keyword evidence="1" id="KW-1133">Transmembrane helix</keyword>
<name>A0A9P5PWJ8_9AGAR</name>
<reference evidence="3" key="1">
    <citation type="submission" date="2020-11" db="EMBL/GenBank/DDBJ databases">
        <authorList>
            <consortium name="DOE Joint Genome Institute"/>
            <person name="Ahrendt S."/>
            <person name="Riley R."/>
            <person name="Andreopoulos W."/>
            <person name="Labutti K."/>
            <person name="Pangilinan J."/>
            <person name="Ruiz-Duenas F.J."/>
            <person name="Barrasa J.M."/>
            <person name="Sanchez-Garcia M."/>
            <person name="Camarero S."/>
            <person name="Miyauchi S."/>
            <person name="Serrano A."/>
            <person name="Linde D."/>
            <person name="Babiker R."/>
            <person name="Drula E."/>
            <person name="Ayuso-Fernandez I."/>
            <person name="Pacheco R."/>
            <person name="Padilla G."/>
            <person name="Ferreira P."/>
            <person name="Barriuso J."/>
            <person name="Kellner H."/>
            <person name="Castanera R."/>
            <person name="Alfaro M."/>
            <person name="Ramirez L."/>
            <person name="Pisabarro A.G."/>
            <person name="Kuo A."/>
            <person name="Tritt A."/>
            <person name="Lipzen A."/>
            <person name="He G."/>
            <person name="Yan M."/>
            <person name="Ng V."/>
            <person name="Cullen D."/>
            <person name="Martin F."/>
            <person name="Rosso M.-N."/>
            <person name="Henrissat B."/>
            <person name="Hibbett D."/>
            <person name="Martinez A.T."/>
            <person name="Grigoriev I.V."/>
        </authorList>
    </citation>
    <scope>NUCLEOTIDE SEQUENCE</scope>
    <source>
        <strain evidence="3">AH 40177</strain>
    </source>
</reference>
<feature type="transmembrane region" description="Helical" evidence="1">
    <location>
        <begin position="214"/>
        <end position="235"/>
    </location>
</feature>
<keyword evidence="1" id="KW-0812">Transmembrane</keyword>
<protein>
    <recommendedName>
        <fullName evidence="2">DUF6533 domain-containing protein</fullName>
    </recommendedName>
</protein>
<dbReference type="Proteomes" id="UP000772434">
    <property type="component" value="Unassembled WGS sequence"/>
</dbReference>
<dbReference type="OrthoDB" id="2958007at2759"/>
<dbReference type="EMBL" id="JADNRY010000039">
    <property type="protein sequence ID" value="KAF9070573.1"/>
    <property type="molecule type" value="Genomic_DNA"/>
</dbReference>
<accession>A0A9P5PWJ8</accession>
<feature type="transmembrane region" description="Helical" evidence="1">
    <location>
        <begin position="90"/>
        <end position="111"/>
    </location>
</feature>
<evidence type="ECO:0000259" key="2">
    <source>
        <dbReference type="Pfam" id="PF20151"/>
    </source>
</evidence>
<keyword evidence="4" id="KW-1185">Reference proteome</keyword>
<organism evidence="3 4">
    <name type="scientific">Rhodocollybia butyracea</name>
    <dbReference type="NCBI Taxonomy" id="206335"/>
    <lineage>
        <taxon>Eukaryota</taxon>
        <taxon>Fungi</taxon>
        <taxon>Dikarya</taxon>
        <taxon>Basidiomycota</taxon>
        <taxon>Agaricomycotina</taxon>
        <taxon>Agaricomycetes</taxon>
        <taxon>Agaricomycetidae</taxon>
        <taxon>Agaricales</taxon>
        <taxon>Marasmiineae</taxon>
        <taxon>Omphalotaceae</taxon>
        <taxon>Rhodocollybia</taxon>
    </lineage>
</organism>
<gene>
    <name evidence="3" type="ORF">BDP27DRAFT_1323504</name>
</gene>
<feature type="transmembrane region" description="Helical" evidence="1">
    <location>
        <begin position="123"/>
        <end position="146"/>
    </location>
</feature>
<dbReference type="Pfam" id="PF20151">
    <property type="entry name" value="DUF6533"/>
    <property type="match status" value="1"/>
</dbReference>
<feature type="transmembrane region" description="Helical" evidence="1">
    <location>
        <begin position="172"/>
        <end position="194"/>
    </location>
</feature>
<proteinExistence type="predicted"/>
<keyword evidence="1" id="KW-0472">Membrane</keyword>